<dbReference type="InterPro" id="IPR019921">
    <property type="entry name" value="Lucif-like_OxRdtase_Rv2161c"/>
</dbReference>
<evidence type="ECO:0000313" key="7">
    <source>
        <dbReference type="Proteomes" id="UP001501777"/>
    </source>
</evidence>
<reference evidence="7" key="1">
    <citation type="journal article" date="2019" name="Int. J. Syst. Evol. Microbiol.">
        <title>The Global Catalogue of Microorganisms (GCM) 10K type strain sequencing project: providing services to taxonomists for standard genome sequencing and annotation.</title>
        <authorList>
            <consortium name="The Broad Institute Genomics Platform"/>
            <consortium name="The Broad Institute Genome Sequencing Center for Infectious Disease"/>
            <person name="Wu L."/>
            <person name="Ma J."/>
        </authorList>
    </citation>
    <scope>NUCLEOTIDE SEQUENCE [LARGE SCALE GENOMIC DNA]</scope>
    <source>
        <strain evidence="7">JCM 4395</strain>
    </source>
</reference>
<keyword evidence="7" id="KW-1185">Reference proteome</keyword>
<protein>
    <submittedName>
        <fullName evidence="6">LLM class flavin-dependent oxidoreductase</fullName>
    </submittedName>
</protein>
<organism evidence="6 7">
    <name type="scientific">Streptomyces longisporus</name>
    <dbReference type="NCBI Taxonomy" id="1948"/>
    <lineage>
        <taxon>Bacteria</taxon>
        <taxon>Bacillati</taxon>
        <taxon>Actinomycetota</taxon>
        <taxon>Actinomycetes</taxon>
        <taxon>Kitasatosporales</taxon>
        <taxon>Streptomycetaceae</taxon>
        <taxon>Streptomyces</taxon>
    </lineage>
</organism>
<dbReference type="PANTHER" id="PTHR42847:SF4">
    <property type="entry name" value="ALKANESULFONATE MONOOXYGENASE-RELATED"/>
    <property type="match status" value="1"/>
</dbReference>
<evidence type="ECO:0000256" key="4">
    <source>
        <dbReference type="ARBA" id="ARBA00023033"/>
    </source>
</evidence>
<proteinExistence type="predicted"/>
<dbReference type="PANTHER" id="PTHR42847">
    <property type="entry name" value="ALKANESULFONATE MONOOXYGENASE"/>
    <property type="match status" value="1"/>
</dbReference>
<keyword evidence="1" id="KW-0285">Flavoprotein</keyword>
<name>A0ABP5Z250_STRLO</name>
<dbReference type="NCBIfam" id="TIGR03619">
    <property type="entry name" value="F420_Rv2161c"/>
    <property type="match status" value="1"/>
</dbReference>
<keyword evidence="4" id="KW-0503">Monooxygenase</keyword>
<keyword evidence="2" id="KW-0288">FMN</keyword>
<accession>A0ABP5Z250</accession>
<comment type="caution">
    <text evidence="6">The sequence shown here is derived from an EMBL/GenBank/DDBJ whole genome shotgun (WGS) entry which is preliminary data.</text>
</comment>
<evidence type="ECO:0000256" key="3">
    <source>
        <dbReference type="ARBA" id="ARBA00023002"/>
    </source>
</evidence>
<keyword evidence="3" id="KW-0560">Oxidoreductase</keyword>
<dbReference type="InterPro" id="IPR036661">
    <property type="entry name" value="Luciferase-like_sf"/>
</dbReference>
<sequence>MRFAISIPQFYRDGQFDPGAFRAYFAKVEDLGYHSAWAQDSPLGAGAVLSPMEAMTYAAACTTRLRLGTTVFVSTLHQPVHFAKALATIDQMSGGRLEVGVGSGGPHRPFAAFGMDKARYLARFTEGIALTKALWTQPSVTFDGEFWQLEDAVLEPKPLQKPHPPLWFGGSSESALRRAVRLGNGFFGAGASTTAAFREQVAFVTEAAAKAGSTDFSIAKRVYIDIDADAGLARERVNAGLARIYGRRIPSIEAAAIAGTPDDCVTAVREVIGAGAGLVLFTPIGDPAALAERIAAEVIPALSV</sequence>
<dbReference type="Pfam" id="PF00296">
    <property type="entry name" value="Bac_luciferase"/>
    <property type="match status" value="1"/>
</dbReference>
<evidence type="ECO:0000256" key="2">
    <source>
        <dbReference type="ARBA" id="ARBA00022643"/>
    </source>
</evidence>
<dbReference type="Gene3D" id="3.20.20.30">
    <property type="entry name" value="Luciferase-like domain"/>
    <property type="match status" value="1"/>
</dbReference>
<evidence type="ECO:0000256" key="1">
    <source>
        <dbReference type="ARBA" id="ARBA00022630"/>
    </source>
</evidence>
<dbReference type="EMBL" id="BAAASG010000007">
    <property type="protein sequence ID" value="GAA2489057.1"/>
    <property type="molecule type" value="Genomic_DNA"/>
</dbReference>
<feature type="domain" description="Luciferase-like" evidence="5">
    <location>
        <begin position="8"/>
        <end position="296"/>
    </location>
</feature>
<evidence type="ECO:0000313" key="6">
    <source>
        <dbReference type="EMBL" id="GAA2489057.1"/>
    </source>
</evidence>
<dbReference type="InterPro" id="IPR011251">
    <property type="entry name" value="Luciferase-like_dom"/>
</dbReference>
<dbReference type="InterPro" id="IPR050172">
    <property type="entry name" value="SsuD_RutA_monooxygenase"/>
</dbReference>
<gene>
    <name evidence="6" type="ORF">GCM10010276_29850</name>
</gene>
<dbReference type="SUPFAM" id="SSF51679">
    <property type="entry name" value="Bacterial luciferase-like"/>
    <property type="match status" value="1"/>
</dbReference>
<dbReference type="Proteomes" id="UP001501777">
    <property type="component" value="Unassembled WGS sequence"/>
</dbReference>
<evidence type="ECO:0000259" key="5">
    <source>
        <dbReference type="Pfam" id="PF00296"/>
    </source>
</evidence>
<dbReference type="RefSeq" id="WP_344400689.1">
    <property type="nucleotide sequence ID" value="NZ_BAAASG010000007.1"/>
</dbReference>